<dbReference type="GO" id="GO:0070979">
    <property type="term" value="P:protein K11-linked ubiquitination"/>
    <property type="evidence" value="ECO:0007669"/>
    <property type="project" value="TreeGrafter"/>
</dbReference>
<feature type="domain" description="Cullin family profile" evidence="3">
    <location>
        <begin position="484"/>
        <end position="676"/>
    </location>
</feature>
<dbReference type="PANTHER" id="PTHR45957:SF1">
    <property type="entry name" value="ANAPHASE-PROMOTING COMPLEX SUBUNIT 2"/>
    <property type="match status" value="1"/>
</dbReference>
<dbReference type="Pfam" id="PF25773">
    <property type="entry name" value="TPR_ANAPC2"/>
    <property type="match status" value="1"/>
</dbReference>
<evidence type="ECO:0000259" key="3">
    <source>
        <dbReference type="PROSITE" id="PS50069"/>
    </source>
</evidence>
<evidence type="ECO:0000313" key="4">
    <source>
        <dbReference type="EMBL" id="KAF9336060.1"/>
    </source>
</evidence>
<dbReference type="GO" id="GO:0007091">
    <property type="term" value="P:metaphase/anaphase transition of mitotic cell cycle"/>
    <property type="evidence" value="ECO:0007669"/>
    <property type="project" value="TreeGrafter"/>
</dbReference>
<dbReference type="InterPro" id="IPR044554">
    <property type="entry name" value="ANAPC2"/>
</dbReference>
<dbReference type="Gene3D" id="3.30.230.130">
    <property type="entry name" value="Cullin, Chain C, Domain 2"/>
    <property type="match status" value="1"/>
</dbReference>
<proteinExistence type="inferred from homology"/>
<comment type="similarity">
    <text evidence="1">Belongs to the cullin family.</text>
</comment>
<dbReference type="EMBL" id="JAAAUY010000074">
    <property type="protein sequence ID" value="KAF9336060.1"/>
    <property type="molecule type" value="Genomic_DNA"/>
</dbReference>
<dbReference type="AlphaFoldDB" id="A0A9P5SQG8"/>
<dbReference type="GO" id="GO:0005680">
    <property type="term" value="C:anaphase-promoting complex"/>
    <property type="evidence" value="ECO:0007669"/>
    <property type="project" value="TreeGrafter"/>
</dbReference>
<feature type="region of interest" description="Disordered" evidence="2">
    <location>
        <begin position="444"/>
        <end position="473"/>
    </location>
</feature>
<comment type="caution">
    <text evidence="4">The sequence shown here is derived from an EMBL/GenBank/DDBJ whole genome shotgun (WGS) entry which is preliminary data.</text>
</comment>
<reference evidence="4" key="1">
    <citation type="journal article" date="2020" name="Fungal Divers.">
        <title>Resolving the Mortierellaceae phylogeny through synthesis of multi-gene phylogenetics and phylogenomics.</title>
        <authorList>
            <person name="Vandepol N."/>
            <person name="Liber J."/>
            <person name="Desiro A."/>
            <person name="Na H."/>
            <person name="Kennedy M."/>
            <person name="Barry K."/>
            <person name="Grigoriev I.V."/>
            <person name="Miller A.N."/>
            <person name="O'Donnell K."/>
            <person name="Stajich J.E."/>
            <person name="Bonito G."/>
        </authorList>
    </citation>
    <scope>NUCLEOTIDE SEQUENCE</scope>
    <source>
        <strain evidence="4">NVP1</strain>
    </source>
</reference>
<dbReference type="PROSITE" id="PS50069">
    <property type="entry name" value="CULLIN_2"/>
    <property type="match status" value="1"/>
</dbReference>
<dbReference type="Gene3D" id="1.20.1310.10">
    <property type="entry name" value="Cullin Repeats"/>
    <property type="match status" value="1"/>
</dbReference>
<name>A0A9P5SQG8_9FUNG</name>
<feature type="compositionally biased region" description="Acidic residues" evidence="2">
    <location>
        <begin position="450"/>
        <end position="460"/>
    </location>
</feature>
<protein>
    <submittedName>
        <fullName evidence="4">Anaphase-promoting complex subunit 2</fullName>
    </submittedName>
</protein>
<dbReference type="SUPFAM" id="SSF75632">
    <property type="entry name" value="Cullin homology domain"/>
    <property type="match status" value="1"/>
</dbReference>
<dbReference type="SMART" id="SM00182">
    <property type="entry name" value="CULLIN"/>
    <property type="match status" value="1"/>
</dbReference>
<dbReference type="InterPro" id="IPR057975">
    <property type="entry name" value="TPR_ANAPC2"/>
</dbReference>
<dbReference type="GO" id="GO:0031625">
    <property type="term" value="F:ubiquitin protein ligase binding"/>
    <property type="evidence" value="ECO:0007669"/>
    <property type="project" value="InterPro"/>
</dbReference>
<dbReference type="Pfam" id="PF26557">
    <property type="entry name" value="Cullin_AB"/>
    <property type="match status" value="1"/>
</dbReference>
<evidence type="ECO:0000256" key="2">
    <source>
        <dbReference type="SAM" id="MobiDB-lite"/>
    </source>
</evidence>
<dbReference type="InterPro" id="IPR036317">
    <property type="entry name" value="Cullin_homology_sf"/>
</dbReference>
<evidence type="ECO:0000313" key="5">
    <source>
        <dbReference type="Proteomes" id="UP000696485"/>
    </source>
</evidence>
<dbReference type="Proteomes" id="UP000696485">
    <property type="component" value="Unassembled WGS sequence"/>
</dbReference>
<organism evidence="4 5">
    <name type="scientific">Podila minutissima</name>
    <dbReference type="NCBI Taxonomy" id="64525"/>
    <lineage>
        <taxon>Eukaryota</taxon>
        <taxon>Fungi</taxon>
        <taxon>Fungi incertae sedis</taxon>
        <taxon>Mucoromycota</taxon>
        <taxon>Mortierellomycotina</taxon>
        <taxon>Mortierellomycetes</taxon>
        <taxon>Mortierellales</taxon>
        <taxon>Mortierellaceae</taxon>
        <taxon>Podila</taxon>
    </lineage>
</organism>
<dbReference type="InterPro" id="IPR059120">
    <property type="entry name" value="Cullin-like_AB"/>
</dbReference>
<sequence>MDPNSTLDPGARRLGASLRTLMREGYGQWADTFRRDALEKLVPVLNDTDSRYKEFIKASQDGPVSTEWTLHTFRNVIRTIHGRLSVSRQLTHIFDEEIRAMRMDSSLEVSVKFLAQFSAELATRLSPSFDEMAYMYFEEVFHQYELSARQHLLDTKENDPGFEISEKEQQQEQQRILGKKRRRLMQDGRAAMDLFVDDMDDEVVEQLFHGNTSSSEAEAMTNQDQIQEHLTLCLQLDELDFASRTTDVIMRMLYRQVEANILDSFQAKWDVPTLESGKEWMFHVVLPFLRLTLLPKKDHVASPTGIKRFKIWASRLEFYFFKTFGDLRIKEFFDIIVECPKSEPAVKDLKMCIGWTGQREQLQKAILAEMDKRLLHPGAETHDLVEFYICAIKHLRILDPSGVMLDQAATAINQYLRTRDDTMQAIVKSIVDDSNNLLDGSTEGIQGGMDVDEDGSDDETTWVPEPANAGPDLTSARRKMEDIISVLASIYNTNDRFIKEFQNILSERLLQATDFQVDREIRQLELLKIRFGEADLHHCEVMLADIAESKRVSANIQERNPLVIASTLVASRFYWPEIEEKDSFQLPNKYQELLDSFEVEFELSRPAQKLAIFPSLGMVEIELEFEGREPISMRVPPIQAAIIDLFETRDTWKLAEIASKLQMVESALEPKMQFWIQEGVLREASRNKYQLIEGEHSQSQSQS</sequence>
<keyword evidence="5" id="KW-1185">Reference proteome</keyword>
<gene>
    <name evidence="4" type="primary">ANAPC2</name>
    <name evidence="4" type="ORF">BG006_009850</name>
</gene>
<evidence type="ECO:0000256" key="1">
    <source>
        <dbReference type="PROSITE-ProRule" id="PRU00330"/>
    </source>
</evidence>
<dbReference type="GO" id="GO:0006511">
    <property type="term" value="P:ubiquitin-dependent protein catabolic process"/>
    <property type="evidence" value="ECO:0007669"/>
    <property type="project" value="InterPro"/>
</dbReference>
<accession>A0A9P5SQG8</accession>
<dbReference type="InterPro" id="IPR016158">
    <property type="entry name" value="Cullin_homology"/>
</dbReference>
<dbReference type="PANTHER" id="PTHR45957">
    <property type="entry name" value="ANAPHASE-PROMOTING COMPLEX SUBUNIT 2"/>
    <property type="match status" value="1"/>
</dbReference>